<dbReference type="PANTHER" id="PTHR43080:SF2">
    <property type="entry name" value="CBS DOMAIN-CONTAINING PROTEIN"/>
    <property type="match status" value="1"/>
</dbReference>
<feature type="transmembrane region" description="Helical" evidence="3">
    <location>
        <begin position="208"/>
        <end position="235"/>
    </location>
</feature>
<dbReference type="InterPro" id="IPR000644">
    <property type="entry name" value="CBS_dom"/>
</dbReference>
<dbReference type="Pfam" id="PF00571">
    <property type="entry name" value="CBS"/>
    <property type="match status" value="2"/>
</dbReference>
<dbReference type="PROSITE" id="PS51371">
    <property type="entry name" value="CBS"/>
    <property type="match status" value="2"/>
</dbReference>
<name>A0ABY6HPI2_9ARCH</name>
<evidence type="ECO:0000313" key="5">
    <source>
        <dbReference type="EMBL" id="UYP45407.1"/>
    </source>
</evidence>
<accession>A0ABY6HPI2</accession>
<keyword evidence="1 2" id="KW-0129">CBS domain</keyword>
<feature type="transmembrane region" description="Helical" evidence="3">
    <location>
        <begin position="151"/>
        <end position="177"/>
    </location>
</feature>
<dbReference type="Gene3D" id="3.10.580.10">
    <property type="entry name" value="CBS-domain"/>
    <property type="match status" value="1"/>
</dbReference>
<keyword evidence="6" id="KW-1185">Reference proteome</keyword>
<evidence type="ECO:0000256" key="2">
    <source>
        <dbReference type="PROSITE-ProRule" id="PRU00703"/>
    </source>
</evidence>
<reference evidence="5" key="1">
    <citation type="submission" date="2022-09" db="EMBL/GenBank/DDBJ databases">
        <title>Actin cytoskeleton and complex cell architecture in an #Asgard archaeon.</title>
        <authorList>
            <person name="Ponce Toledo R.I."/>
            <person name="Schleper C."/>
            <person name="Rodrigues Oliveira T."/>
            <person name="Wollweber F."/>
            <person name="Xu J."/>
            <person name="Rittmann S."/>
            <person name="Klingl A."/>
            <person name="Pilhofer M."/>
        </authorList>
    </citation>
    <scope>NUCLEOTIDE SEQUENCE</scope>
    <source>
        <strain evidence="5">B-35</strain>
    </source>
</reference>
<keyword evidence="3" id="KW-1133">Transmembrane helix</keyword>
<feature type="transmembrane region" description="Helical" evidence="3">
    <location>
        <begin position="282"/>
        <end position="302"/>
    </location>
</feature>
<dbReference type="PANTHER" id="PTHR43080">
    <property type="entry name" value="CBS DOMAIN-CONTAINING PROTEIN CBSX3, MITOCHONDRIAL"/>
    <property type="match status" value="1"/>
</dbReference>
<proteinExistence type="predicted"/>
<protein>
    <recommendedName>
        <fullName evidence="4">CBS domain-containing protein</fullName>
    </recommendedName>
</protein>
<dbReference type="SUPFAM" id="SSF54631">
    <property type="entry name" value="CBS-domain pair"/>
    <property type="match status" value="1"/>
</dbReference>
<organism evidence="5 6">
    <name type="scientific">Candidatus Lokiarchaeum ossiferum</name>
    <dbReference type="NCBI Taxonomy" id="2951803"/>
    <lineage>
        <taxon>Archaea</taxon>
        <taxon>Promethearchaeati</taxon>
        <taxon>Promethearchaeota</taxon>
        <taxon>Promethearchaeia</taxon>
        <taxon>Promethearchaeales</taxon>
        <taxon>Promethearchaeaceae</taxon>
        <taxon>Candidatus Lokiarchaeum</taxon>
    </lineage>
</organism>
<dbReference type="Proteomes" id="UP001208689">
    <property type="component" value="Chromosome"/>
</dbReference>
<feature type="domain" description="CBS" evidence="4">
    <location>
        <begin position="81"/>
        <end position="137"/>
    </location>
</feature>
<evidence type="ECO:0000256" key="3">
    <source>
        <dbReference type="SAM" id="Phobius"/>
    </source>
</evidence>
<evidence type="ECO:0000256" key="1">
    <source>
        <dbReference type="ARBA" id="ARBA00023122"/>
    </source>
</evidence>
<feature type="domain" description="CBS" evidence="4">
    <location>
        <begin position="15"/>
        <end position="73"/>
    </location>
</feature>
<dbReference type="SMART" id="SM00116">
    <property type="entry name" value="CBS"/>
    <property type="match status" value="2"/>
</dbReference>
<evidence type="ECO:0000313" key="6">
    <source>
        <dbReference type="Proteomes" id="UP001208689"/>
    </source>
</evidence>
<evidence type="ECO:0000259" key="4">
    <source>
        <dbReference type="PROSITE" id="PS51371"/>
    </source>
</evidence>
<dbReference type="InterPro" id="IPR051257">
    <property type="entry name" value="Diverse_CBS-Domain"/>
</dbReference>
<feature type="transmembrane region" description="Helical" evidence="3">
    <location>
        <begin position="247"/>
        <end position="270"/>
    </location>
</feature>
<keyword evidence="3" id="KW-0812">Transmembrane</keyword>
<sequence>MGNEKKNYHIRDLIIDDEYGTISNEATVEEVAKKMKELDVPDLVVLEKGSDKVLGVVADFDIVQNIVADGLDPKTTKATAAMYTIEPVTLNTKVEEAFSKMQELHVNVVPVIEKKKLIGVVTLQDCWGFIPDETVDEIGLIPVPDPKTAEFWFAGLAAILALILGMVFPLAGITGFYKGDFLGNPISYYLFEAHSSDYRTAYMNMNGAMWIVTVICSFLVIFSSIFGVFALLYVSYSDSKTIKTAPVLRYIIPALPIVFLVFEWIFIKIALNVSSIGTNVKIDALGLIMTIFAILFYLGAIFRDYAFRQTGGTPASTNQVNN</sequence>
<dbReference type="InterPro" id="IPR046342">
    <property type="entry name" value="CBS_dom_sf"/>
</dbReference>
<gene>
    <name evidence="5" type="ORF">NEF87_001692</name>
</gene>
<dbReference type="EMBL" id="CP104013">
    <property type="protein sequence ID" value="UYP45407.1"/>
    <property type="molecule type" value="Genomic_DNA"/>
</dbReference>
<keyword evidence="3" id="KW-0472">Membrane</keyword>